<proteinExistence type="predicted"/>
<feature type="transmembrane region" description="Helical" evidence="1">
    <location>
        <begin position="250"/>
        <end position="268"/>
    </location>
</feature>
<feature type="transmembrane region" description="Helical" evidence="1">
    <location>
        <begin position="158"/>
        <end position="181"/>
    </location>
</feature>
<feature type="transmembrane region" description="Helical" evidence="1">
    <location>
        <begin position="187"/>
        <end position="209"/>
    </location>
</feature>
<evidence type="ECO:0008006" key="4">
    <source>
        <dbReference type="Google" id="ProtNLM"/>
    </source>
</evidence>
<feature type="transmembrane region" description="Helical" evidence="1">
    <location>
        <begin position="36"/>
        <end position="55"/>
    </location>
</feature>
<dbReference type="OrthoDB" id="9799243at2"/>
<dbReference type="EMBL" id="LZIN01000105">
    <property type="protein sequence ID" value="OBF99452.1"/>
    <property type="molecule type" value="Genomic_DNA"/>
</dbReference>
<gene>
    <name evidence="2" type="ORF">A5771_19310</name>
</gene>
<protein>
    <recommendedName>
        <fullName evidence="4">Succinate dehydrogenase membrane anchor subunit</fullName>
    </recommendedName>
</protein>
<dbReference type="RefSeq" id="WP_064857136.1">
    <property type="nucleotide sequence ID" value="NZ_LZIM01000060.1"/>
</dbReference>
<dbReference type="AlphaFoldDB" id="A0A1A2E1P6"/>
<keyword evidence="1" id="KW-1133">Transmembrane helix</keyword>
<keyword evidence="1" id="KW-0812">Transmembrane</keyword>
<feature type="transmembrane region" description="Helical" evidence="1">
    <location>
        <begin position="96"/>
        <end position="118"/>
    </location>
</feature>
<sequence length="280" mass="32061">MSAPAVNRPGTGVFSATRARIANRTLRTDRWWLSPLRVNLGLTAWVIYATVRAFWGSGYWVSDYHYLTPFYSPCIWESCAPGSSHLGVWLPFAAPWWVPMGMLVLPFLLAFRLTCYYYRKAYYRAYWQSPTACAVPEPRAGYTGETRFPLILQNSHRYFFYAALAITALNTYDAIMAFYSVHANNGAGGFGFGVGNIVLLVNVAMLWAYTGGCHSCRHIFGGRLNHFSKHPVRYWFWTKISWFNGRHMQFAWITLATLAFTDFYVWMVSSGVITDFRFIG</sequence>
<name>A0A1A2E1P6_MYCSD</name>
<comment type="caution">
    <text evidence="2">The sequence shown here is derived from an EMBL/GenBank/DDBJ whole genome shotgun (WGS) entry which is preliminary data.</text>
</comment>
<dbReference type="Proteomes" id="UP000093985">
    <property type="component" value="Unassembled WGS sequence"/>
</dbReference>
<evidence type="ECO:0000313" key="2">
    <source>
        <dbReference type="EMBL" id="OBF99452.1"/>
    </source>
</evidence>
<reference evidence="3" key="1">
    <citation type="submission" date="2016-06" db="EMBL/GenBank/DDBJ databases">
        <authorList>
            <person name="Sutton G."/>
            <person name="Brinkac L."/>
            <person name="Sanka R."/>
            <person name="Adams M."/>
            <person name="Lau E."/>
            <person name="Mehaffy C."/>
            <person name="Tameris M."/>
            <person name="Hatherill M."/>
            <person name="Hanekom W."/>
            <person name="Mahomed H."/>
            <person name="Mcshane H."/>
        </authorList>
    </citation>
    <scope>NUCLEOTIDE SEQUENCE [LARGE SCALE GENOMIC DNA]</scope>
    <source>
        <strain evidence="3">852014-51077_SCH5608930-a</strain>
    </source>
</reference>
<organism evidence="2 3">
    <name type="scientific">Mycolicibacter sinensis (strain JDM601)</name>
    <name type="common">Mycobacterium sinense</name>
    <dbReference type="NCBI Taxonomy" id="875328"/>
    <lineage>
        <taxon>Bacteria</taxon>
        <taxon>Bacillati</taxon>
        <taxon>Actinomycetota</taxon>
        <taxon>Actinomycetes</taxon>
        <taxon>Mycobacteriales</taxon>
        <taxon>Mycobacteriaceae</taxon>
        <taxon>Mycolicibacter</taxon>
    </lineage>
</organism>
<evidence type="ECO:0000313" key="3">
    <source>
        <dbReference type="Proteomes" id="UP000093985"/>
    </source>
</evidence>
<accession>A0A1A2E1P6</accession>
<keyword evidence="1" id="KW-0472">Membrane</keyword>
<evidence type="ECO:0000256" key="1">
    <source>
        <dbReference type="SAM" id="Phobius"/>
    </source>
</evidence>